<dbReference type="PANTHER" id="PTHR37809:SF1">
    <property type="entry name" value="RIBOSOMAL PROTEIN S12 METHYLTHIOTRANSFERASE ACCESSORY FACTOR YCAO"/>
    <property type="match status" value="1"/>
</dbReference>
<dbReference type="RefSeq" id="WP_043411339.1">
    <property type="nucleotide sequence ID" value="NZ_JPMI01000350.1"/>
</dbReference>
<dbReference type="EMBL" id="JPMI01000350">
    <property type="protein sequence ID" value="KFA87721.1"/>
    <property type="molecule type" value="Genomic_DNA"/>
</dbReference>
<reference evidence="2 3" key="1">
    <citation type="submission" date="2014-07" db="EMBL/GenBank/DDBJ databases">
        <title>Draft Genome Sequence of Gephyronic Acid Producer, Cystobacter violaceus Strain Cb vi76.</title>
        <authorList>
            <person name="Stevens D.C."/>
            <person name="Young J."/>
            <person name="Carmichael R."/>
            <person name="Tan J."/>
            <person name="Taylor R.E."/>
        </authorList>
    </citation>
    <scope>NUCLEOTIDE SEQUENCE [LARGE SCALE GENOMIC DNA]</scope>
    <source>
        <strain evidence="2 3">Cb vi76</strain>
    </source>
</reference>
<dbReference type="AlphaFoldDB" id="A0A084SGY6"/>
<proteinExistence type="predicted"/>
<evidence type="ECO:0000313" key="2">
    <source>
        <dbReference type="EMBL" id="KFA87721.1"/>
    </source>
</evidence>
<feature type="domain" description="YcaO" evidence="1">
    <location>
        <begin position="72"/>
        <end position="413"/>
    </location>
</feature>
<accession>A0A084SGY6</accession>
<sequence length="413" mass="46010">MHPPGTERRVAKHFRAGTHRTRPPDQTFRDYSRFMGPMGITRLANVTGLDFIGVPVYVAVRPNARSLSVTQGKGLDPDSAKVSALMEAIECWHAEHIDKPLRYESPHALRRSAEVMDLEPLLAQMGRESLPHAPLLWMEGYDLIRQTAVWVPWELVSLYDVPPPGVVRTFTPSSNGLASGNHLLEAMVHGLCELIERDATTLWFLSEDGTGGKASQLRLDTVEEPLCRALLERLAEAGLRVGVYDNTSDVGIASYQCVLFDKPGALRRMGYFWGFGCHLAPEVALLRALTEAVQCRLTEITGTRDDIPWEAYQQNRDEEELREMERLILEPPPSLRFDARRSLAGEGFEEDLTRVLEALRGAGITSVVAVDLTRPEVGVPVVKMLAPELESGALEGPFGTRARRRMLQGEEPR</sequence>
<evidence type="ECO:0000259" key="1">
    <source>
        <dbReference type="PROSITE" id="PS51664"/>
    </source>
</evidence>
<dbReference type="Proteomes" id="UP000028547">
    <property type="component" value="Unassembled WGS sequence"/>
</dbReference>
<organism evidence="2 3">
    <name type="scientific">Archangium violaceum Cb vi76</name>
    <dbReference type="NCBI Taxonomy" id="1406225"/>
    <lineage>
        <taxon>Bacteria</taxon>
        <taxon>Pseudomonadati</taxon>
        <taxon>Myxococcota</taxon>
        <taxon>Myxococcia</taxon>
        <taxon>Myxococcales</taxon>
        <taxon>Cystobacterineae</taxon>
        <taxon>Archangiaceae</taxon>
        <taxon>Archangium</taxon>
    </lineage>
</organism>
<dbReference type="PROSITE" id="PS51664">
    <property type="entry name" value="YCAO"/>
    <property type="match status" value="1"/>
</dbReference>
<dbReference type="PANTHER" id="PTHR37809">
    <property type="entry name" value="RIBOSOMAL PROTEIN S12 METHYLTHIOTRANSFERASE ACCESSORY FACTOR YCAO"/>
    <property type="match status" value="1"/>
</dbReference>
<dbReference type="NCBIfam" id="TIGR00702">
    <property type="entry name" value="YcaO-type kinase domain"/>
    <property type="match status" value="1"/>
</dbReference>
<gene>
    <name evidence="2" type="ORF">Q664_45940</name>
</gene>
<dbReference type="Pfam" id="PF02624">
    <property type="entry name" value="YcaO"/>
    <property type="match status" value="1"/>
</dbReference>
<dbReference type="InterPro" id="IPR003776">
    <property type="entry name" value="YcaO-like_dom"/>
</dbReference>
<dbReference type="Gene3D" id="3.30.1330.230">
    <property type="match status" value="2"/>
</dbReference>
<evidence type="ECO:0000313" key="3">
    <source>
        <dbReference type="Proteomes" id="UP000028547"/>
    </source>
</evidence>
<protein>
    <recommendedName>
        <fullName evidence="1">YcaO domain-containing protein</fullName>
    </recommendedName>
</protein>
<name>A0A084SGY6_9BACT</name>
<comment type="caution">
    <text evidence="2">The sequence shown here is derived from an EMBL/GenBank/DDBJ whole genome shotgun (WGS) entry which is preliminary data.</text>
</comment>